<dbReference type="Proteomes" id="UP000462621">
    <property type="component" value="Unassembled WGS sequence"/>
</dbReference>
<organism evidence="1 2">
    <name type="scientific">Vibrio eleionomae</name>
    <dbReference type="NCBI Taxonomy" id="2653505"/>
    <lineage>
        <taxon>Bacteria</taxon>
        <taxon>Pseudomonadati</taxon>
        <taxon>Pseudomonadota</taxon>
        <taxon>Gammaproteobacteria</taxon>
        <taxon>Vibrionales</taxon>
        <taxon>Vibrionaceae</taxon>
        <taxon>Vibrio</taxon>
    </lineage>
</organism>
<dbReference type="InterPro" id="IPR022080">
    <property type="entry name" value="DUF3630"/>
</dbReference>
<sequence length="103" mass="11901">MANWSVRDYQPDSGKLVLAAPRFEFDDFESIAEQLLSILSAQVVEKQSHADLHIWLIDFEGCRLLLKAEYYSEAVWLETLSAHEGQEELQFITQFITQITSNH</sequence>
<evidence type="ECO:0000313" key="2">
    <source>
        <dbReference type="Proteomes" id="UP000462621"/>
    </source>
</evidence>
<dbReference type="Pfam" id="PF12305">
    <property type="entry name" value="DUF3630"/>
    <property type="match status" value="1"/>
</dbReference>
<dbReference type="RefSeq" id="WP_161157694.1">
    <property type="nucleotide sequence ID" value="NZ_WEKT01000048.1"/>
</dbReference>
<protein>
    <submittedName>
        <fullName evidence="1">DUF3630 family protein</fullName>
    </submittedName>
</protein>
<name>A0A7X4RWH3_9VIBR</name>
<keyword evidence="2" id="KW-1185">Reference proteome</keyword>
<accession>A0A7X4RWH3</accession>
<proteinExistence type="predicted"/>
<dbReference type="AlphaFoldDB" id="A0A7X4RWH3"/>
<gene>
    <name evidence="1" type="ORF">F9817_18705</name>
</gene>
<evidence type="ECO:0000313" key="1">
    <source>
        <dbReference type="EMBL" id="MZI95214.1"/>
    </source>
</evidence>
<dbReference type="EMBL" id="WEKT01000048">
    <property type="protein sequence ID" value="MZI95214.1"/>
    <property type="molecule type" value="Genomic_DNA"/>
</dbReference>
<comment type="caution">
    <text evidence="1">The sequence shown here is derived from an EMBL/GenBank/DDBJ whole genome shotgun (WGS) entry which is preliminary data.</text>
</comment>
<reference evidence="1 2" key="1">
    <citation type="submission" date="2019-10" db="EMBL/GenBank/DDBJ databases">
        <title>Vibrio sp. nov. isolated from a shrimp pond.</title>
        <authorList>
            <person name="Gomez-Gil B."/>
            <person name="Enciso-Ibarra J."/>
            <person name="Enciso-Ibarra K."/>
            <person name="Bolan-Mejia C."/>
        </authorList>
    </citation>
    <scope>NUCLEOTIDE SEQUENCE [LARGE SCALE GENOMIC DNA]</scope>
    <source>
        <strain evidence="1 2">CAIM 722</strain>
    </source>
</reference>